<proteinExistence type="predicted"/>
<dbReference type="RefSeq" id="WP_006830086.1">
    <property type="nucleotide sequence ID" value="NZ_AJYB01000028.1"/>
</dbReference>
<dbReference type="PIRSF" id="PIRSF039123">
    <property type="entry name" value="Diphthamide_synthase"/>
    <property type="match status" value="1"/>
</dbReference>
<accession>A0A1C7DBV4</accession>
<dbReference type="EMBL" id="CP016534">
    <property type="protein sequence ID" value="ANU08966.1"/>
    <property type="molecule type" value="Genomic_DNA"/>
</dbReference>
<dbReference type="CDD" id="cd01994">
    <property type="entry name" value="AANH_PF0828-like"/>
    <property type="match status" value="1"/>
</dbReference>
<dbReference type="Proteomes" id="UP000092661">
    <property type="component" value="Chromosome"/>
</dbReference>
<dbReference type="Pfam" id="PF01902">
    <property type="entry name" value="Diphthami_syn_2"/>
    <property type="match status" value="1"/>
</dbReference>
<dbReference type="Proteomes" id="UP000004725">
    <property type="component" value="Unassembled WGS sequence"/>
</dbReference>
<evidence type="ECO:0000313" key="2">
    <source>
        <dbReference type="EMBL" id="ANU08966.1"/>
    </source>
</evidence>
<dbReference type="KEGG" id="pana:BBH88_00755"/>
<dbReference type="GO" id="GO:0017178">
    <property type="term" value="F:diphthine-ammonia ligase activity"/>
    <property type="evidence" value="ECO:0007669"/>
    <property type="project" value="TreeGrafter"/>
</dbReference>
<dbReference type="GO" id="GO:0017183">
    <property type="term" value="P:protein histidyl modification to diphthamide"/>
    <property type="evidence" value="ECO:0007669"/>
    <property type="project" value="TreeGrafter"/>
</dbReference>
<dbReference type="AlphaFoldDB" id="A0A1C7DBV4"/>
<dbReference type="PANTHER" id="PTHR12196">
    <property type="entry name" value="DOMAIN OF UNKNOWN FUNCTION 71 DUF71 -CONTAINING PROTEIN"/>
    <property type="match status" value="1"/>
</dbReference>
<gene>
    <name evidence="3" type="ORF">A1A1_10526</name>
    <name evidence="2" type="ORF">BBH88_00755</name>
</gene>
<dbReference type="InterPro" id="IPR014729">
    <property type="entry name" value="Rossmann-like_a/b/a_fold"/>
</dbReference>
<evidence type="ECO:0000313" key="4">
    <source>
        <dbReference type="Proteomes" id="UP000004725"/>
    </source>
</evidence>
<dbReference type="EMBL" id="AJYB01000028">
    <property type="protein sequence ID" value="EIM06579.1"/>
    <property type="molecule type" value="Genomic_DNA"/>
</dbReference>
<dbReference type="InterPro" id="IPR002761">
    <property type="entry name" value="Diphthami_syn_dom"/>
</dbReference>
<dbReference type="InterPro" id="IPR030662">
    <property type="entry name" value="DPH6/MJ0570"/>
</dbReference>
<dbReference type="Gene3D" id="3.40.50.620">
    <property type="entry name" value="HUPs"/>
    <property type="match status" value="1"/>
</dbReference>
<dbReference type="NCBIfam" id="TIGR00290">
    <property type="entry name" value="MJ0570_dom"/>
    <property type="match status" value="1"/>
</dbReference>
<evidence type="ECO:0000313" key="3">
    <source>
        <dbReference type="EMBL" id="EIM06579.1"/>
    </source>
</evidence>
<protein>
    <submittedName>
        <fullName evidence="2">Adenosine nucleotide hydrolase</fullName>
    </submittedName>
</protein>
<reference evidence="2" key="3">
    <citation type="submission" date="2016-10" db="EMBL/GenBank/DDBJ databases">
        <authorList>
            <person name="See-Too W.S."/>
        </authorList>
    </citation>
    <scope>NUCLEOTIDE SEQUENCE</scope>
    <source>
        <strain evidence="2">DSM 14505</strain>
    </source>
</reference>
<reference evidence="5" key="2">
    <citation type="submission" date="2016-07" db="EMBL/GenBank/DDBJ databases">
        <authorList>
            <person name="See-Too W.S."/>
        </authorList>
    </citation>
    <scope>NUCLEOTIDE SEQUENCE [LARGE SCALE GENOMIC DNA]</scope>
    <source>
        <strain evidence="5">DSM 14505</strain>
    </source>
</reference>
<dbReference type="OrthoDB" id="3572539at2"/>
<organism evidence="3 4">
    <name type="scientific">Planococcus antarcticus DSM 14505</name>
    <dbReference type="NCBI Taxonomy" id="1185653"/>
    <lineage>
        <taxon>Bacteria</taxon>
        <taxon>Bacillati</taxon>
        <taxon>Bacillota</taxon>
        <taxon>Bacilli</taxon>
        <taxon>Bacillales</taxon>
        <taxon>Caryophanaceae</taxon>
        <taxon>Planococcus</taxon>
    </lineage>
</organism>
<keyword evidence="5" id="KW-1185">Reference proteome</keyword>
<sequence>MQKSFVMSWSGGKDSSLAYYRAVLEGHVPLALFTMFEEDGTKSRSHGLPIEVMKAQAERMGLPLVIGKASWSGYEKEFIKHLKSFKAQGIDMGVYGDIDLQDHLEWVQKVSAEAEIDVSHPLWQEPRKKLLEELIDEGFRAIITVVDTKRLDERFLGREFTHELISELEAAGVDACGEEGEFHTIIIDGPIFVEPVPVRFGEKVKAGNYGILEVKLHSEE</sequence>
<keyword evidence="2" id="KW-0378">Hydrolase</keyword>
<dbReference type="GO" id="GO:0016787">
    <property type="term" value="F:hydrolase activity"/>
    <property type="evidence" value="ECO:0007669"/>
    <property type="project" value="UniProtKB-KW"/>
</dbReference>
<dbReference type="eggNOG" id="COG2102">
    <property type="taxonomic scope" value="Bacteria"/>
</dbReference>
<reference evidence="3 4" key="1">
    <citation type="journal article" date="2012" name="J. Bacteriol.">
        <title>Genome Sequence of the Antarctic Psychrophile Bacterium Planococcus antarcticus DSM 14505.</title>
        <authorList>
            <person name="Margolles A."/>
            <person name="Gueimonde M."/>
            <person name="Sanchez B."/>
        </authorList>
    </citation>
    <scope>NUCLEOTIDE SEQUENCE [LARGE SCALE GENOMIC DNA]</scope>
    <source>
        <strain evidence="3 4">DSM 14505</strain>
    </source>
</reference>
<evidence type="ECO:0000259" key="1">
    <source>
        <dbReference type="Pfam" id="PF01902"/>
    </source>
</evidence>
<dbReference type="PANTHER" id="PTHR12196:SF2">
    <property type="entry name" value="DIPHTHINE--AMMONIA LIGASE"/>
    <property type="match status" value="1"/>
</dbReference>
<name>A0A1C7DBV4_9BACL</name>
<dbReference type="SUPFAM" id="SSF52402">
    <property type="entry name" value="Adenine nucleotide alpha hydrolases-like"/>
    <property type="match status" value="1"/>
</dbReference>
<dbReference type="Gene3D" id="3.90.1490.10">
    <property type="entry name" value="putative n-type atp pyrophosphatase, domain 2"/>
    <property type="match status" value="1"/>
</dbReference>
<feature type="domain" description="Diphthamide synthase" evidence="1">
    <location>
        <begin position="6"/>
        <end position="217"/>
    </location>
</feature>
<evidence type="ECO:0000313" key="5">
    <source>
        <dbReference type="Proteomes" id="UP000092661"/>
    </source>
</evidence>